<evidence type="ECO:0000313" key="4">
    <source>
        <dbReference type="Proteomes" id="UP000256877"/>
    </source>
</evidence>
<dbReference type="RefSeq" id="WP_116420841.1">
    <property type="nucleotide sequence ID" value="NZ_NMUE01000010.1"/>
</dbReference>
<reference evidence="4 5" key="1">
    <citation type="submission" date="2017-07" db="EMBL/GenBank/DDBJ databases">
        <title>Draft genome sequence of aerobic hyperthermophilic archaea, Pyrobaculum aerophilum YKB31 and YKB32.</title>
        <authorList>
            <person name="Mochizuki T."/>
            <person name="Berliner A.J."/>
            <person name="Yoshida-Takashima Y."/>
            <person name="Takaki Y."/>
            <person name="Nunoura T."/>
            <person name="Takai K."/>
        </authorList>
    </citation>
    <scope>NUCLEOTIDE SEQUENCE [LARGE SCALE GENOMIC DNA]</scope>
    <source>
        <strain evidence="3 5">YKB31</strain>
        <strain evidence="2 4">YKB32</strain>
    </source>
</reference>
<name>A0A371R0E4_9CREN</name>
<keyword evidence="1" id="KW-0175">Coiled coil</keyword>
<dbReference type="EMBL" id="NMUE01000010">
    <property type="protein sequence ID" value="RFA96772.1"/>
    <property type="molecule type" value="Genomic_DNA"/>
</dbReference>
<comment type="caution">
    <text evidence="3">The sequence shown here is derived from an EMBL/GenBank/DDBJ whole genome shotgun (WGS) entry which is preliminary data.</text>
</comment>
<evidence type="ECO:0000313" key="3">
    <source>
        <dbReference type="EMBL" id="RFA96772.1"/>
    </source>
</evidence>
<evidence type="ECO:0000313" key="5">
    <source>
        <dbReference type="Proteomes" id="UP000257123"/>
    </source>
</evidence>
<dbReference type="AlphaFoldDB" id="A0A371R0E4"/>
<protein>
    <submittedName>
        <fullName evidence="3">Uncharacterized protein</fullName>
    </submittedName>
</protein>
<dbReference type="EMBL" id="NMUF01000085">
    <property type="protein sequence ID" value="RFA94517.1"/>
    <property type="molecule type" value="Genomic_DNA"/>
</dbReference>
<organism evidence="3 5">
    <name type="scientific">Pyrobaculum aerophilum</name>
    <dbReference type="NCBI Taxonomy" id="13773"/>
    <lineage>
        <taxon>Archaea</taxon>
        <taxon>Thermoproteota</taxon>
        <taxon>Thermoprotei</taxon>
        <taxon>Thermoproteales</taxon>
        <taxon>Thermoproteaceae</taxon>
        <taxon>Pyrobaculum</taxon>
    </lineage>
</organism>
<dbReference type="Proteomes" id="UP000256877">
    <property type="component" value="Unassembled WGS sequence"/>
</dbReference>
<gene>
    <name evidence="3" type="ORF">CGL51_04450</name>
    <name evidence="2" type="ORF">CGL52_14370</name>
</gene>
<sequence length="115" mass="12880">MYRRVASAVVGGVSLYLYARGDKLYAVLRRGSIRRIVYLGRLGGAAEAPAEPQEEDKCIRLLKEVVEAFEEAVELARRAVREAQTKEEMREALSELSLRPRALVEALEFLGEKGD</sequence>
<accession>A0A371R0E4</accession>
<dbReference type="Proteomes" id="UP000257123">
    <property type="component" value="Unassembled WGS sequence"/>
</dbReference>
<evidence type="ECO:0000313" key="2">
    <source>
        <dbReference type="EMBL" id="RFA94517.1"/>
    </source>
</evidence>
<proteinExistence type="predicted"/>
<feature type="coiled-coil region" evidence="1">
    <location>
        <begin position="59"/>
        <end position="86"/>
    </location>
</feature>
<evidence type="ECO:0000256" key="1">
    <source>
        <dbReference type="SAM" id="Coils"/>
    </source>
</evidence>